<evidence type="ECO:0000313" key="2">
    <source>
        <dbReference type="Proteomes" id="UP000257109"/>
    </source>
</evidence>
<evidence type="ECO:0000313" key="1">
    <source>
        <dbReference type="EMBL" id="RDX68641.1"/>
    </source>
</evidence>
<sequence>METIALQGLMTRGRMKKFQEVHKEMNIFKDQGGPNNDPIYGLLAFSLLRLHLGPKAQTSQGAHLEIEVRSLKASKSAMT</sequence>
<gene>
    <name evidence="1" type="ORF">CR513_52347</name>
</gene>
<name>A0A371ERH3_MUCPR</name>
<feature type="non-terminal residue" evidence="1">
    <location>
        <position position="1"/>
    </location>
</feature>
<accession>A0A371ERH3</accession>
<reference evidence="1" key="1">
    <citation type="submission" date="2018-05" db="EMBL/GenBank/DDBJ databases">
        <title>Draft genome of Mucuna pruriens seed.</title>
        <authorList>
            <person name="Nnadi N.E."/>
            <person name="Vos R."/>
            <person name="Hasami M.H."/>
            <person name="Devisetty U.K."/>
            <person name="Aguiy J.C."/>
        </authorList>
    </citation>
    <scope>NUCLEOTIDE SEQUENCE [LARGE SCALE GENOMIC DNA]</scope>
    <source>
        <strain evidence="1">JCA_2017</strain>
    </source>
</reference>
<protein>
    <submittedName>
        <fullName evidence="1">Uncharacterized protein</fullName>
    </submittedName>
</protein>
<dbReference type="AlphaFoldDB" id="A0A371ERH3"/>
<dbReference type="Proteomes" id="UP000257109">
    <property type="component" value="Unassembled WGS sequence"/>
</dbReference>
<keyword evidence="2" id="KW-1185">Reference proteome</keyword>
<dbReference type="EMBL" id="QJKJ01012447">
    <property type="protein sequence ID" value="RDX68641.1"/>
    <property type="molecule type" value="Genomic_DNA"/>
</dbReference>
<organism evidence="1 2">
    <name type="scientific">Mucuna pruriens</name>
    <name type="common">Velvet bean</name>
    <name type="synonym">Dolichos pruriens</name>
    <dbReference type="NCBI Taxonomy" id="157652"/>
    <lineage>
        <taxon>Eukaryota</taxon>
        <taxon>Viridiplantae</taxon>
        <taxon>Streptophyta</taxon>
        <taxon>Embryophyta</taxon>
        <taxon>Tracheophyta</taxon>
        <taxon>Spermatophyta</taxon>
        <taxon>Magnoliopsida</taxon>
        <taxon>eudicotyledons</taxon>
        <taxon>Gunneridae</taxon>
        <taxon>Pentapetalae</taxon>
        <taxon>rosids</taxon>
        <taxon>fabids</taxon>
        <taxon>Fabales</taxon>
        <taxon>Fabaceae</taxon>
        <taxon>Papilionoideae</taxon>
        <taxon>50 kb inversion clade</taxon>
        <taxon>NPAAA clade</taxon>
        <taxon>indigoferoid/millettioid clade</taxon>
        <taxon>Phaseoleae</taxon>
        <taxon>Mucuna</taxon>
    </lineage>
</organism>
<proteinExistence type="predicted"/>
<comment type="caution">
    <text evidence="1">The sequence shown here is derived from an EMBL/GenBank/DDBJ whole genome shotgun (WGS) entry which is preliminary data.</text>
</comment>